<accession>A0A8J2UK82</accession>
<comment type="caution">
    <text evidence="2">The sequence shown here is derived from an EMBL/GenBank/DDBJ whole genome shotgun (WGS) entry which is preliminary data.</text>
</comment>
<keyword evidence="3" id="KW-1185">Reference proteome</keyword>
<keyword evidence="1" id="KW-0812">Transmembrane</keyword>
<proteinExistence type="predicted"/>
<evidence type="ECO:0000256" key="1">
    <source>
        <dbReference type="SAM" id="Phobius"/>
    </source>
</evidence>
<dbReference type="AlphaFoldDB" id="A0A8J2UK82"/>
<dbReference type="EMBL" id="BMJC01000010">
    <property type="protein sequence ID" value="GGB26376.1"/>
    <property type="molecule type" value="Genomic_DNA"/>
</dbReference>
<dbReference type="Proteomes" id="UP000607559">
    <property type="component" value="Unassembled WGS sequence"/>
</dbReference>
<evidence type="ECO:0000313" key="3">
    <source>
        <dbReference type="Proteomes" id="UP000607559"/>
    </source>
</evidence>
<reference evidence="2" key="1">
    <citation type="journal article" date="2014" name="Int. J. Syst. Evol. Microbiol.">
        <title>Complete genome sequence of Corynebacterium casei LMG S-19264T (=DSM 44701T), isolated from a smear-ripened cheese.</title>
        <authorList>
            <consortium name="US DOE Joint Genome Institute (JGI-PGF)"/>
            <person name="Walter F."/>
            <person name="Albersmeier A."/>
            <person name="Kalinowski J."/>
            <person name="Ruckert C."/>
        </authorList>
    </citation>
    <scope>NUCLEOTIDE SEQUENCE</scope>
    <source>
        <strain evidence="2">CGMCC 1.15448</strain>
    </source>
</reference>
<organism evidence="2 3">
    <name type="scientific">Puia dinghuensis</name>
    <dbReference type="NCBI Taxonomy" id="1792502"/>
    <lineage>
        <taxon>Bacteria</taxon>
        <taxon>Pseudomonadati</taxon>
        <taxon>Bacteroidota</taxon>
        <taxon>Chitinophagia</taxon>
        <taxon>Chitinophagales</taxon>
        <taxon>Chitinophagaceae</taxon>
        <taxon>Puia</taxon>
    </lineage>
</organism>
<reference evidence="2" key="2">
    <citation type="submission" date="2020-09" db="EMBL/GenBank/DDBJ databases">
        <authorList>
            <person name="Sun Q."/>
            <person name="Zhou Y."/>
        </authorList>
    </citation>
    <scope>NUCLEOTIDE SEQUENCE</scope>
    <source>
        <strain evidence="2">CGMCC 1.15448</strain>
    </source>
</reference>
<sequence>MAETIKNVSAPTIKKIKGNYHVGDIFHTVNNYNSRRRKIQFEPVTTGLDIFADYPKPHFLDEIFKRARTEQLLLVGGNSGFNKGQLLKYVAVNLKTEGLEVKECSEFEDFYSLSTAIQEESKRSVFILYNITAEAISYRFADLKSLIRTKDHILLGSTEATYDSWMFNDGVDNPSWFQIPERSLYSKEELQSYLRIGLRKKGLDLPVPTEEIVTQLSGTEQVDMFIDLVAKSDKKAERSVIQSALEISAKDDHSGIEPWFYSLSNVDKLIVIGISLFDNAYEGQVFAGYDRLLDACWKQRNKDLRPIDYEDLIPLGSYFKAEGKLIHGAYDDQRRKVIQMAWRTHKRYILSVIPELVEMIRDSMNPQKYDLDLFGSMNHRLRLRSVLSDTLSDIGLQSFEDINLPLLIIASNDDMVVQLVTAEAISRWKPFDEDKIYEVLKIWQEDTAKRLLESTDGRNGKKDENKEAATLLSNVRGTIALTLCLTSYYEKENALSPKITGLLLEFLHNEEAAIVDRMQFAVENITARHPTAMNHLLRDEFLRYSYYIAPISKGLVTAYYNGLSSEVRAVLYDWLAHCKEMKDRPEERDRFDHRESILSAVIYTLKYLDYETGHKTITIAEAFGILEELRKNNHNINIRQFVLDAIVQLIGVMFYSTEQLTIKLIPNIDASEREEMVWGFREKYLTQRQDLEGGEYYTHFGDYEFDTWSKPDNRPRTPVEKMLAEWKLGNNTVLTQIALESFVEFQEIEATERRLIDGFEKEKTKEEKEKEKKRLEYEKKGLPAYEGEIKGGIETEAFVKLCAPFVDQNKLPLLRSMYSVAVFKNLKEEGADEFITHLDDKDSSMVKKVVFIYKLFRNGNVQLSDNPAMSSFKSALFVTLASTTVPVQNKKLLKAFAPLLVSVEGLTTEERNVVFTKIKSYKQGWLKTSFTLAKNPILFLLICIVVLYLVFKILKPIF</sequence>
<evidence type="ECO:0000313" key="2">
    <source>
        <dbReference type="EMBL" id="GGB26376.1"/>
    </source>
</evidence>
<dbReference type="RefSeq" id="WP_188938348.1">
    <property type="nucleotide sequence ID" value="NZ_BMJC01000010.1"/>
</dbReference>
<keyword evidence="1" id="KW-1133">Transmembrane helix</keyword>
<gene>
    <name evidence="2" type="ORF">GCM10011511_57920</name>
</gene>
<feature type="transmembrane region" description="Helical" evidence="1">
    <location>
        <begin position="937"/>
        <end position="954"/>
    </location>
</feature>
<keyword evidence="1" id="KW-0472">Membrane</keyword>
<name>A0A8J2UK82_9BACT</name>
<protein>
    <submittedName>
        <fullName evidence="2">Uncharacterized protein</fullName>
    </submittedName>
</protein>